<dbReference type="OrthoDB" id="10030313at2759"/>
<feature type="compositionally biased region" description="Low complexity" evidence="1">
    <location>
        <begin position="79"/>
        <end position="89"/>
    </location>
</feature>
<feature type="compositionally biased region" description="Low complexity" evidence="1">
    <location>
        <begin position="172"/>
        <end position="196"/>
    </location>
</feature>
<dbReference type="PANTHER" id="PTHR13612">
    <property type="entry name" value="ENHANCER OF MRNA-DECAPPING PROTEIN 3"/>
    <property type="match status" value="1"/>
</dbReference>
<dbReference type="InParanoid" id="A0A1Y2E8S5"/>
<name>A0A1Y2E8S5_9BASI</name>
<comment type="caution">
    <text evidence="3">The sequence shown here is derived from an EMBL/GenBank/DDBJ whole genome shotgun (WGS) entry which is preliminary data.</text>
</comment>
<evidence type="ECO:0000313" key="3">
    <source>
        <dbReference type="EMBL" id="ORY67960.1"/>
    </source>
</evidence>
<keyword evidence="4" id="KW-1185">Reference proteome</keyword>
<organism evidence="3 4">
    <name type="scientific">Leucosporidium creatinivorum</name>
    <dbReference type="NCBI Taxonomy" id="106004"/>
    <lineage>
        <taxon>Eukaryota</taxon>
        <taxon>Fungi</taxon>
        <taxon>Dikarya</taxon>
        <taxon>Basidiomycota</taxon>
        <taxon>Pucciniomycotina</taxon>
        <taxon>Microbotryomycetes</taxon>
        <taxon>Leucosporidiales</taxon>
        <taxon>Leucosporidium</taxon>
    </lineage>
</organism>
<dbReference type="PANTHER" id="PTHR13612:SF0">
    <property type="entry name" value="ENHANCER OF MRNA-DECAPPING PROTEIN 3"/>
    <property type="match status" value="1"/>
</dbReference>
<accession>A0A1Y2E8S5</accession>
<dbReference type="SMART" id="SM01199">
    <property type="entry name" value="FDF"/>
    <property type="match status" value="1"/>
</dbReference>
<sequence length="335" mass="36760">MASSFIGLPVSISLRSGLTLQGTVQSVNAVQGTIVLSSSHLFQPGQDPTIEQGEYLGTRAVGRTEVVGLEVVSVSKGEQQQPSYTSQPSPSYPSPHSPLYTSLEGGDDLSSSPGPRSNRQGGRRGGGRKVKGKGYQGGDAGETGNEADLSTAAWEEGRGSRGDGTRRRNPPSQSQSQSSYGHQQQQQSHHSQQQHHSPSHHQSHSQQQQQSFSEEFDFGAGLRSFNKKAVFEEIRAQDLTDPSLLLVSHNRSSPHPHANNPKMVKMRPNESVLSRREVEGARQRRVPSRKRRRRGCILLLKRRRESGAQAREKDGSQLEDMLPLWSFQRGSGVRC</sequence>
<dbReference type="GO" id="GO:0031087">
    <property type="term" value="P:deadenylation-independent decapping of nuclear-transcribed mRNA"/>
    <property type="evidence" value="ECO:0007669"/>
    <property type="project" value="TreeGrafter"/>
</dbReference>
<gene>
    <name evidence="3" type="ORF">BCR35DRAFT_179045</name>
</gene>
<feature type="compositionally biased region" description="Polar residues" evidence="1">
    <location>
        <begin position="109"/>
        <end position="118"/>
    </location>
</feature>
<dbReference type="InterPro" id="IPR019050">
    <property type="entry name" value="FDF_dom"/>
</dbReference>
<dbReference type="EMBL" id="MCGR01000060">
    <property type="protein sequence ID" value="ORY67960.1"/>
    <property type="molecule type" value="Genomic_DNA"/>
</dbReference>
<dbReference type="GO" id="GO:0000932">
    <property type="term" value="C:P-body"/>
    <property type="evidence" value="ECO:0007669"/>
    <property type="project" value="TreeGrafter"/>
</dbReference>
<dbReference type="Pfam" id="PF09532">
    <property type="entry name" value="FDF"/>
    <property type="match status" value="1"/>
</dbReference>
<protein>
    <recommendedName>
        <fullName evidence="2">FDF domain-containing protein</fullName>
    </recommendedName>
</protein>
<feature type="compositionally biased region" description="Basic and acidic residues" evidence="1">
    <location>
        <begin position="273"/>
        <end position="282"/>
    </location>
</feature>
<evidence type="ECO:0000259" key="2">
    <source>
        <dbReference type="SMART" id="SM01199"/>
    </source>
</evidence>
<evidence type="ECO:0000313" key="4">
    <source>
        <dbReference type="Proteomes" id="UP000193467"/>
    </source>
</evidence>
<dbReference type="Proteomes" id="UP000193467">
    <property type="component" value="Unassembled WGS sequence"/>
</dbReference>
<dbReference type="AlphaFoldDB" id="A0A1Y2E8S5"/>
<feature type="region of interest" description="Disordered" evidence="1">
    <location>
        <begin position="246"/>
        <end position="293"/>
    </location>
</feature>
<feature type="compositionally biased region" description="Basic residues" evidence="1">
    <location>
        <begin position="283"/>
        <end position="293"/>
    </location>
</feature>
<dbReference type="GO" id="GO:0003729">
    <property type="term" value="F:mRNA binding"/>
    <property type="evidence" value="ECO:0007669"/>
    <property type="project" value="TreeGrafter"/>
</dbReference>
<feature type="domain" description="FDF" evidence="2">
    <location>
        <begin position="210"/>
        <end position="318"/>
    </location>
</feature>
<feature type="compositionally biased region" description="Basic and acidic residues" evidence="1">
    <location>
        <begin position="155"/>
        <end position="166"/>
    </location>
</feature>
<proteinExistence type="predicted"/>
<evidence type="ECO:0000256" key="1">
    <source>
        <dbReference type="SAM" id="MobiDB-lite"/>
    </source>
</evidence>
<reference evidence="3 4" key="1">
    <citation type="submission" date="2016-07" db="EMBL/GenBank/DDBJ databases">
        <title>Pervasive Adenine N6-methylation of Active Genes in Fungi.</title>
        <authorList>
            <consortium name="DOE Joint Genome Institute"/>
            <person name="Mondo S.J."/>
            <person name="Dannebaum R.O."/>
            <person name="Kuo R.C."/>
            <person name="Labutti K."/>
            <person name="Haridas S."/>
            <person name="Kuo A."/>
            <person name="Salamov A."/>
            <person name="Ahrendt S.R."/>
            <person name="Lipzen A."/>
            <person name="Sullivan W."/>
            <person name="Andreopoulos W.B."/>
            <person name="Clum A."/>
            <person name="Lindquist E."/>
            <person name="Daum C."/>
            <person name="Ramamoorthy G.K."/>
            <person name="Gryganskyi A."/>
            <person name="Culley D."/>
            <person name="Magnuson J.K."/>
            <person name="James T.Y."/>
            <person name="O'Malley M.A."/>
            <person name="Stajich J.E."/>
            <person name="Spatafora J.W."/>
            <person name="Visel A."/>
            <person name="Grigoriev I.V."/>
        </authorList>
    </citation>
    <scope>NUCLEOTIDE SEQUENCE [LARGE SCALE GENOMIC DNA]</scope>
    <source>
        <strain evidence="3 4">62-1032</strain>
    </source>
</reference>
<dbReference type="GO" id="GO:0033962">
    <property type="term" value="P:P-body assembly"/>
    <property type="evidence" value="ECO:0007669"/>
    <property type="project" value="TreeGrafter"/>
</dbReference>
<dbReference type="STRING" id="106004.A0A1Y2E8S5"/>
<feature type="compositionally biased region" description="Basic residues" evidence="1">
    <location>
        <begin position="121"/>
        <end position="132"/>
    </location>
</feature>
<feature type="region of interest" description="Disordered" evidence="1">
    <location>
        <begin position="74"/>
        <end position="212"/>
    </location>
</feature>